<name>A0A0C9ZTX8_9AGAM</name>
<reference evidence="1 2" key="1">
    <citation type="submission" date="2014-04" db="EMBL/GenBank/DDBJ databases">
        <authorList>
            <consortium name="DOE Joint Genome Institute"/>
            <person name="Kuo A."/>
            <person name="Kohler A."/>
            <person name="Costa M.D."/>
            <person name="Nagy L.G."/>
            <person name="Floudas D."/>
            <person name="Copeland A."/>
            <person name="Barry K.W."/>
            <person name="Cichocki N."/>
            <person name="Veneault-Fourrey C."/>
            <person name="LaButti K."/>
            <person name="Lindquist E.A."/>
            <person name="Lipzen A."/>
            <person name="Lundell T."/>
            <person name="Morin E."/>
            <person name="Murat C."/>
            <person name="Sun H."/>
            <person name="Tunlid A."/>
            <person name="Henrissat B."/>
            <person name="Grigoriev I.V."/>
            <person name="Hibbett D.S."/>
            <person name="Martin F."/>
            <person name="Nordberg H.P."/>
            <person name="Cantor M.N."/>
            <person name="Hua S.X."/>
        </authorList>
    </citation>
    <scope>NUCLEOTIDE SEQUENCE [LARGE SCALE GENOMIC DNA]</scope>
    <source>
        <strain evidence="1 2">441</strain>
    </source>
</reference>
<organism evidence="1 2">
    <name type="scientific">Pisolithus microcarpus 441</name>
    <dbReference type="NCBI Taxonomy" id="765257"/>
    <lineage>
        <taxon>Eukaryota</taxon>
        <taxon>Fungi</taxon>
        <taxon>Dikarya</taxon>
        <taxon>Basidiomycota</taxon>
        <taxon>Agaricomycotina</taxon>
        <taxon>Agaricomycetes</taxon>
        <taxon>Agaricomycetidae</taxon>
        <taxon>Boletales</taxon>
        <taxon>Sclerodermatineae</taxon>
        <taxon>Pisolithaceae</taxon>
        <taxon>Pisolithus</taxon>
    </lineage>
</organism>
<evidence type="ECO:0000313" key="1">
    <source>
        <dbReference type="EMBL" id="KIK25717.1"/>
    </source>
</evidence>
<reference evidence="2" key="2">
    <citation type="submission" date="2015-01" db="EMBL/GenBank/DDBJ databases">
        <title>Evolutionary Origins and Diversification of the Mycorrhizal Mutualists.</title>
        <authorList>
            <consortium name="DOE Joint Genome Institute"/>
            <consortium name="Mycorrhizal Genomics Consortium"/>
            <person name="Kohler A."/>
            <person name="Kuo A."/>
            <person name="Nagy L.G."/>
            <person name="Floudas D."/>
            <person name="Copeland A."/>
            <person name="Barry K.W."/>
            <person name="Cichocki N."/>
            <person name="Veneault-Fourrey C."/>
            <person name="LaButti K."/>
            <person name="Lindquist E.A."/>
            <person name="Lipzen A."/>
            <person name="Lundell T."/>
            <person name="Morin E."/>
            <person name="Murat C."/>
            <person name="Riley R."/>
            <person name="Ohm R."/>
            <person name="Sun H."/>
            <person name="Tunlid A."/>
            <person name="Henrissat B."/>
            <person name="Grigoriev I.V."/>
            <person name="Hibbett D.S."/>
            <person name="Martin F."/>
        </authorList>
    </citation>
    <scope>NUCLEOTIDE SEQUENCE [LARGE SCALE GENOMIC DNA]</scope>
    <source>
        <strain evidence="2">441</strain>
    </source>
</reference>
<dbReference type="CDD" id="cd21037">
    <property type="entry name" value="MLKL_NTD"/>
    <property type="match status" value="1"/>
</dbReference>
<keyword evidence="2" id="KW-1185">Reference proteome</keyword>
<sequence>MARRAADMLQSVAVDALQLAIPLAKTIPLVGGTVEGALQAVLFIIQVKDDVKMKKAQCQLLAERVVTITAAITTELMKADPATLARRENSVVALRGTLRGIQTLLQELASASLAHRIFKRGDVGDKLTLFRQQLDTAIDAFHRTCALKTPSPCCRQQSKREKTSVIFCS</sequence>
<dbReference type="Gene3D" id="1.20.930.20">
    <property type="entry name" value="Adaptor protein Cbl, N-terminal domain"/>
    <property type="match status" value="1"/>
</dbReference>
<dbReference type="Proteomes" id="UP000054018">
    <property type="component" value="Unassembled WGS sequence"/>
</dbReference>
<accession>A0A0C9ZTX8</accession>
<dbReference type="EMBL" id="KN833706">
    <property type="protein sequence ID" value="KIK25717.1"/>
    <property type="molecule type" value="Genomic_DNA"/>
</dbReference>
<dbReference type="GO" id="GO:0007166">
    <property type="term" value="P:cell surface receptor signaling pathway"/>
    <property type="evidence" value="ECO:0007669"/>
    <property type="project" value="InterPro"/>
</dbReference>
<gene>
    <name evidence="1" type="ORF">PISMIDRAFT_334294</name>
</gene>
<proteinExistence type="predicted"/>
<dbReference type="OrthoDB" id="3027122at2759"/>
<dbReference type="AlphaFoldDB" id="A0A0C9ZTX8"/>
<protein>
    <submittedName>
        <fullName evidence="1">Uncharacterized protein</fullName>
    </submittedName>
</protein>
<dbReference type="InterPro" id="IPR036537">
    <property type="entry name" value="Adaptor_Cbl_N_dom_sf"/>
</dbReference>
<dbReference type="InterPro" id="IPR059179">
    <property type="entry name" value="MLKL-like_MCAfunc"/>
</dbReference>
<evidence type="ECO:0000313" key="2">
    <source>
        <dbReference type="Proteomes" id="UP000054018"/>
    </source>
</evidence>
<dbReference type="HOGENOM" id="CLU_1579152_0_0_1"/>